<dbReference type="Proteomes" id="UP000095392">
    <property type="component" value="Unassembled WGS sequence"/>
</dbReference>
<comment type="caution">
    <text evidence="1">The sequence shown here is derived from an EMBL/GenBank/DDBJ whole genome shotgun (WGS) entry which is preliminary data.</text>
</comment>
<dbReference type="EMBL" id="MIPY01000027">
    <property type="protein sequence ID" value="OES28190.1"/>
    <property type="molecule type" value="Genomic_DNA"/>
</dbReference>
<keyword evidence="2" id="KW-1185">Reference proteome</keyword>
<evidence type="ECO:0000313" key="1">
    <source>
        <dbReference type="EMBL" id="OES28190.1"/>
    </source>
</evidence>
<sequence>MGFILSVELFSIPPLSIFHIQRMLVAVFKAQNKKEVPYFI</sequence>
<reference evidence="1 2" key="1">
    <citation type="submission" date="2016-09" db="EMBL/GenBank/DDBJ databases">
        <title>Draft Genome Sequence of four Alteromonas macleodii strains isolated from copper coupons and grown long-term at elevated copper levels.</title>
        <authorList>
            <person name="Cusick K."/>
            <person name="Dale J."/>
            <person name="Little B."/>
            <person name="Biffinger J."/>
        </authorList>
    </citation>
    <scope>NUCLEOTIDE SEQUENCE [LARGE SCALE GENOMIC DNA]</scope>
    <source>
        <strain evidence="1 2">KCP01</strain>
    </source>
</reference>
<dbReference type="AlphaFoldDB" id="A0AB36FN58"/>
<name>A0AB36FN58_ALTMA</name>
<proteinExistence type="predicted"/>
<accession>A0AB36FN58</accession>
<evidence type="ECO:0000313" key="2">
    <source>
        <dbReference type="Proteomes" id="UP000095392"/>
    </source>
</evidence>
<organism evidence="1 2">
    <name type="scientific">Alteromonas macleodii</name>
    <name type="common">Pseudoalteromonas macleodii</name>
    <dbReference type="NCBI Taxonomy" id="28108"/>
    <lineage>
        <taxon>Bacteria</taxon>
        <taxon>Pseudomonadati</taxon>
        <taxon>Pseudomonadota</taxon>
        <taxon>Gammaproteobacteria</taxon>
        <taxon>Alteromonadales</taxon>
        <taxon>Alteromonadaceae</taxon>
        <taxon>Alteromonas/Salinimonas group</taxon>
        <taxon>Alteromonas</taxon>
    </lineage>
</organism>
<gene>
    <name evidence="1" type="ORF">BFV95_3616</name>
</gene>
<protein>
    <submittedName>
        <fullName evidence="1">Uncharacterized protein</fullName>
    </submittedName>
</protein>